<reference evidence="1" key="1">
    <citation type="submission" date="2022-01" db="EMBL/GenBank/DDBJ databases">
        <authorList>
            <person name="King R."/>
        </authorList>
    </citation>
    <scope>NUCLEOTIDE SEQUENCE</scope>
</reference>
<evidence type="ECO:0000313" key="1">
    <source>
        <dbReference type="EMBL" id="CAG9764829.1"/>
    </source>
</evidence>
<dbReference type="Pfam" id="PF07327">
    <property type="entry name" value="Neuroparsin"/>
    <property type="match status" value="1"/>
</dbReference>
<evidence type="ECO:0008006" key="3">
    <source>
        <dbReference type="Google" id="ProtNLM"/>
    </source>
</evidence>
<dbReference type="PANTHER" id="PTHR47027">
    <property type="entry name" value="REVERSE TRANSCRIPTASE DOMAIN-CONTAINING PROTEIN"/>
    <property type="match status" value="1"/>
</dbReference>
<sequence>MNVLESKRNREKLLIQKLENVQGNLVYERNEITTVMQVFYQDLYNQTIQLPVADIRNHAQPVINAGSEEIPEMSELRTAIGQLKNGKALGEDGITSEMPKIRGKTLEKTTLIAKTTADHIQSIRTLIKKCTEYNIPLHLAFVDYHKAFDFVETWATMQEKIDDELTTEKILINRAAREGDTICPELFTLTLEDIFKMLPWQDKGISIDRKHLIHLRCRRYPVGLTMNIRKTKIMSTDNVDVTIENQTLEVMNEYNYLGHIIKVVRDNQTSEINHRSLEATRLKKKHWETGPGERCGGSLSVLGVCGEGMMCKSDEKCHGCSMQTMECFN</sequence>
<protein>
    <recommendedName>
        <fullName evidence="3">Reverse transcriptase domain-containing protein</fullName>
    </recommendedName>
</protein>
<organism evidence="1 2">
    <name type="scientific">Ceutorhynchus assimilis</name>
    <name type="common">cabbage seed weevil</name>
    <dbReference type="NCBI Taxonomy" id="467358"/>
    <lineage>
        <taxon>Eukaryota</taxon>
        <taxon>Metazoa</taxon>
        <taxon>Ecdysozoa</taxon>
        <taxon>Arthropoda</taxon>
        <taxon>Hexapoda</taxon>
        <taxon>Insecta</taxon>
        <taxon>Pterygota</taxon>
        <taxon>Neoptera</taxon>
        <taxon>Endopterygota</taxon>
        <taxon>Coleoptera</taxon>
        <taxon>Polyphaga</taxon>
        <taxon>Cucujiformia</taxon>
        <taxon>Curculionidae</taxon>
        <taxon>Ceutorhynchinae</taxon>
        <taxon>Ceutorhynchus</taxon>
    </lineage>
</organism>
<evidence type="ECO:0000313" key="2">
    <source>
        <dbReference type="Proteomes" id="UP001152799"/>
    </source>
</evidence>
<proteinExistence type="predicted"/>
<dbReference type="InterPro" id="IPR010850">
    <property type="entry name" value="Neuroparsin"/>
</dbReference>
<name>A0A9N9QCL3_9CUCU</name>
<dbReference type="PANTHER" id="PTHR47027:SF8">
    <property type="entry name" value="RIBONUCLEASE H"/>
    <property type="match status" value="1"/>
</dbReference>
<dbReference type="Proteomes" id="UP001152799">
    <property type="component" value="Chromosome 2"/>
</dbReference>
<dbReference type="OrthoDB" id="428306at2759"/>
<dbReference type="AlphaFoldDB" id="A0A9N9QCL3"/>
<keyword evidence="2" id="KW-1185">Reference proteome</keyword>
<gene>
    <name evidence="1" type="ORF">CEUTPL_LOCUS5454</name>
</gene>
<accession>A0A9N9QCL3</accession>
<dbReference type="EMBL" id="OU892278">
    <property type="protein sequence ID" value="CAG9764829.1"/>
    <property type="molecule type" value="Genomic_DNA"/>
</dbReference>